<dbReference type="InterPro" id="IPR013155">
    <property type="entry name" value="M/V/L/I-tRNA-synth_anticd-bd"/>
</dbReference>
<dbReference type="InterPro" id="IPR009080">
    <property type="entry name" value="tRNAsynth_Ia_anticodon-bd"/>
</dbReference>
<reference evidence="11 12" key="1">
    <citation type="journal article" date="2016" name="Nat. Commun.">
        <title>Thousands of microbial genomes shed light on interconnected biogeochemical processes in an aquifer system.</title>
        <authorList>
            <person name="Anantharaman K."/>
            <person name="Brown C.T."/>
            <person name="Hug L.A."/>
            <person name="Sharon I."/>
            <person name="Castelle C.J."/>
            <person name="Probst A.J."/>
            <person name="Thomas B.C."/>
            <person name="Singh A."/>
            <person name="Wilkins M.J."/>
            <person name="Karaoz U."/>
            <person name="Brodie E.L."/>
            <person name="Williams K.H."/>
            <person name="Hubbard S.S."/>
            <person name="Banfield J.F."/>
        </authorList>
    </citation>
    <scope>NUCLEOTIDE SEQUENCE [LARGE SCALE GENOMIC DNA]</scope>
</reference>
<evidence type="ECO:0000256" key="7">
    <source>
        <dbReference type="RuleBase" id="RU363039"/>
    </source>
</evidence>
<dbReference type="AlphaFoldDB" id="A0A1F5CAB3"/>
<evidence type="ECO:0000259" key="10">
    <source>
        <dbReference type="Pfam" id="PF09334"/>
    </source>
</evidence>
<feature type="domain" description="Methionyl/Valyl/Leucyl/Isoleucyl-tRNA synthetase anticodon-binding" evidence="9">
    <location>
        <begin position="384"/>
        <end position="467"/>
    </location>
</feature>
<evidence type="ECO:0000313" key="11">
    <source>
        <dbReference type="EMBL" id="OGD39781.1"/>
    </source>
</evidence>
<name>A0A1F5CAB3_9BACT</name>
<dbReference type="InterPro" id="IPR023457">
    <property type="entry name" value="Met-tRNA_synth_2"/>
</dbReference>
<dbReference type="PANTHER" id="PTHR43326">
    <property type="entry name" value="METHIONYL-TRNA SYNTHETASE"/>
    <property type="match status" value="1"/>
</dbReference>
<keyword evidence="3 7" id="KW-0547">Nucleotide-binding</keyword>
<keyword evidence="4 7" id="KW-0067">ATP-binding</keyword>
<keyword evidence="2 7" id="KW-0436">Ligase</keyword>
<dbReference type="PRINTS" id="PR01041">
    <property type="entry name" value="TRNASYNTHMET"/>
</dbReference>
<dbReference type="GO" id="GO:0005524">
    <property type="term" value="F:ATP binding"/>
    <property type="evidence" value="ECO:0007669"/>
    <property type="project" value="UniProtKB-KW"/>
</dbReference>
<evidence type="ECO:0000256" key="4">
    <source>
        <dbReference type="ARBA" id="ARBA00022840"/>
    </source>
</evidence>
<comment type="caution">
    <text evidence="11">The sequence shown here is derived from an EMBL/GenBank/DDBJ whole genome shotgun (WGS) entry which is preliminary data.</text>
</comment>
<feature type="domain" description="Methionyl/Leucyl tRNA synthetase" evidence="10">
    <location>
        <begin position="137"/>
        <end position="368"/>
    </location>
</feature>
<dbReference type="Pfam" id="PF08264">
    <property type="entry name" value="Anticodon_1"/>
    <property type="match status" value="1"/>
</dbReference>
<dbReference type="CDD" id="cd00814">
    <property type="entry name" value="MetRS_core"/>
    <property type="match status" value="1"/>
</dbReference>
<keyword evidence="6 7" id="KW-0030">Aminoacyl-tRNA synthetase</keyword>
<dbReference type="InterPro" id="IPR015413">
    <property type="entry name" value="Methionyl/Leucyl_tRNA_Synth"/>
</dbReference>
<evidence type="ECO:0000313" key="12">
    <source>
        <dbReference type="Proteomes" id="UP000177197"/>
    </source>
</evidence>
<evidence type="ECO:0000256" key="1">
    <source>
        <dbReference type="ARBA" id="ARBA00012838"/>
    </source>
</evidence>
<dbReference type="SUPFAM" id="SSF47323">
    <property type="entry name" value="Anticodon-binding domain of a subclass of class I aminoacyl-tRNA synthetases"/>
    <property type="match status" value="1"/>
</dbReference>
<dbReference type="Proteomes" id="UP000177197">
    <property type="component" value="Unassembled WGS sequence"/>
</dbReference>
<dbReference type="SUPFAM" id="SSF52374">
    <property type="entry name" value="Nucleotidylyl transferase"/>
    <property type="match status" value="1"/>
</dbReference>
<dbReference type="InterPro" id="IPR002300">
    <property type="entry name" value="aa-tRNA-synth_Ia"/>
</dbReference>
<organism evidence="11 12">
    <name type="scientific">Candidatus Azambacteria bacterium RIFCSPLOWO2_02_FULL_44_14</name>
    <dbReference type="NCBI Taxonomy" id="1797306"/>
    <lineage>
        <taxon>Bacteria</taxon>
        <taxon>Candidatus Azamiibacteriota</taxon>
    </lineage>
</organism>
<evidence type="ECO:0000259" key="8">
    <source>
        <dbReference type="Pfam" id="PF00133"/>
    </source>
</evidence>
<dbReference type="GO" id="GO:0006431">
    <property type="term" value="P:methionyl-tRNA aminoacylation"/>
    <property type="evidence" value="ECO:0007669"/>
    <property type="project" value="InterPro"/>
</dbReference>
<dbReference type="InterPro" id="IPR033911">
    <property type="entry name" value="MetRS_core"/>
</dbReference>
<dbReference type="PANTHER" id="PTHR43326:SF1">
    <property type="entry name" value="METHIONINE--TRNA LIGASE, MITOCHONDRIAL"/>
    <property type="match status" value="1"/>
</dbReference>
<dbReference type="Pfam" id="PF00133">
    <property type="entry name" value="tRNA-synt_1"/>
    <property type="match status" value="1"/>
</dbReference>
<evidence type="ECO:0000256" key="2">
    <source>
        <dbReference type="ARBA" id="ARBA00022598"/>
    </source>
</evidence>
<dbReference type="InterPro" id="IPR014729">
    <property type="entry name" value="Rossmann-like_a/b/a_fold"/>
</dbReference>
<dbReference type="Gene3D" id="2.170.220.10">
    <property type="match status" value="1"/>
</dbReference>
<accession>A0A1F5CAB3</accession>
<evidence type="ECO:0000259" key="9">
    <source>
        <dbReference type="Pfam" id="PF08264"/>
    </source>
</evidence>
<keyword evidence="5 7" id="KW-0648">Protein biosynthesis</keyword>
<dbReference type="GO" id="GO:0004825">
    <property type="term" value="F:methionine-tRNA ligase activity"/>
    <property type="evidence" value="ECO:0007669"/>
    <property type="project" value="UniProtKB-EC"/>
</dbReference>
<dbReference type="EC" id="6.1.1.10" evidence="1"/>
<protein>
    <recommendedName>
        <fullName evidence="1">methionine--tRNA ligase</fullName>
        <ecNumber evidence="1">6.1.1.10</ecNumber>
    </recommendedName>
</protein>
<dbReference type="EMBL" id="MEYV01000018">
    <property type="protein sequence ID" value="OGD39781.1"/>
    <property type="molecule type" value="Genomic_DNA"/>
</dbReference>
<proteinExistence type="inferred from homology"/>
<evidence type="ECO:0000256" key="5">
    <source>
        <dbReference type="ARBA" id="ARBA00022917"/>
    </source>
</evidence>
<sequence>MAKFYITTAIDYVNAKPHIGHAIEKIQADVLARFHRQKGDEVWFLTGTDEHGAKIARAAQAAGKDPKDFVDDGAGHFKDLKKALNLSWDDFIRTSSQKRHWPGAQKLWLKLFEAGDLYKKSYKGLYCVGHEAFITEKDLVDGKCRDHQTAPELIEEENWFFRLSKYSDKIKSVIESGELKIIPESRENEILSLIRQGLEDVSFSRPRKDLSWGIPVPNDPEHTMYVWCDALTNYITAIGYGQEQNIEISKYRNFEYWWPADLHIIGKDILRFHTAIWPGMLLSAGLPLPKAIFVHGFITVEGQKMSKTIGNVIDPAELVKKYGTDPVRYYLLREIPAYEDGDFSIAKFEERYSADLVHGLGNLVARVLALAKKSDIVEKEAFKKEIKQAKQNSEKLIVEFRFNDALAAIWQLIFIGDKYVDEKKPWMLKPESVEFQEIIGSLLHLISEIGKLIEPFLPETSEKIEIQLSGKNPQILFPKIEN</sequence>
<evidence type="ECO:0000256" key="3">
    <source>
        <dbReference type="ARBA" id="ARBA00022741"/>
    </source>
</evidence>
<dbReference type="Gene3D" id="1.10.730.10">
    <property type="entry name" value="Isoleucyl-tRNA Synthetase, Domain 1"/>
    <property type="match status" value="1"/>
</dbReference>
<feature type="domain" description="Aminoacyl-tRNA synthetase class Ia" evidence="8">
    <location>
        <begin position="3"/>
        <end position="94"/>
    </location>
</feature>
<gene>
    <name evidence="11" type="ORF">A3I30_02145</name>
</gene>
<comment type="similarity">
    <text evidence="7">Belongs to the class-I aminoacyl-tRNA synthetase family.</text>
</comment>
<dbReference type="FunFam" id="2.170.220.10:FF:000003">
    <property type="entry name" value="Methionine--tRNA ligase"/>
    <property type="match status" value="1"/>
</dbReference>
<evidence type="ECO:0000256" key="6">
    <source>
        <dbReference type="ARBA" id="ARBA00023146"/>
    </source>
</evidence>
<dbReference type="Pfam" id="PF09334">
    <property type="entry name" value="tRNA-synt_1g"/>
    <property type="match status" value="1"/>
</dbReference>
<dbReference type="Gene3D" id="3.40.50.620">
    <property type="entry name" value="HUPs"/>
    <property type="match status" value="1"/>
</dbReference>